<organism evidence="2 3">
    <name type="scientific">Thamnocephalis sphaerospora</name>
    <dbReference type="NCBI Taxonomy" id="78915"/>
    <lineage>
        <taxon>Eukaryota</taxon>
        <taxon>Fungi</taxon>
        <taxon>Fungi incertae sedis</taxon>
        <taxon>Zoopagomycota</taxon>
        <taxon>Zoopagomycotina</taxon>
        <taxon>Zoopagomycetes</taxon>
        <taxon>Zoopagales</taxon>
        <taxon>Sigmoideomycetaceae</taxon>
        <taxon>Thamnocephalis</taxon>
    </lineage>
</organism>
<gene>
    <name evidence="2" type="ORF">THASP1DRAFT_24480</name>
</gene>
<feature type="compositionally biased region" description="Low complexity" evidence="1">
    <location>
        <begin position="58"/>
        <end position="68"/>
    </location>
</feature>
<feature type="region of interest" description="Disordered" evidence="1">
    <location>
        <begin position="43"/>
        <end position="69"/>
    </location>
</feature>
<proteinExistence type="predicted"/>
<name>A0A4P9XN73_9FUNG</name>
<protein>
    <submittedName>
        <fullName evidence="2">Uncharacterized protein</fullName>
    </submittedName>
</protein>
<evidence type="ECO:0000313" key="2">
    <source>
        <dbReference type="EMBL" id="RKP07366.1"/>
    </source>
</evidence>
<dbReference type="Gene3D" id="1.25.40.480">
    <property type="match status" value="1"/>
</dbReference>
<dbReference type="AlphaFoldDB" id="A0A4P9XN73"/>
<reference evidence="3" key="1">
    <citation type="journal article" date="2018" name="Nat. Microbiol.">
        <title>Leveraging single-cell genomics to expand the fungal tree of life.</title>
        <authorList>
            <person name="Ahrendt S.R."/>
            <person name="Quandt C.A."/>
            <person name="Ciobanu D."/>
            <person name="Clum A."/>
            <person name="Salamov A."/>
            <person name="Andreopoulos B."/>
            <person name="Cheng J.F."/>
            <person name="Woyke T."/>
            <person name="Pelin A."/>
            <person name="Henrissat B."/>
            <person name="Reynolds N.K."/>
            <person name="Benny G.L."/>
            <person name="Smith M.E."/>
            <person name="James T.Y."/>
            <person name="Grigoriev I.V."/>
        </authorList>
    </citation>
    <scope>NUCLEOTIDE SEQUENCE [LARGE SCALE GENOMIC DNA]</scope>
    <source>
        <strain evidence="3">RSA 1356</strain>
    </source>
</reference>
<keyword evidence="3" id="KW-1185">Reference proteome</keyword>
<accession>A0A4P9XN73</accession>
<evidence type="ECO:0000313" key="3">
    <source>
        <dbReference type="Proteomes" id="UP000271241"/>
    </source>
</evidence>
<feature type="region of interest" description="Disordered" evidence="1">
    <location>
        <begin position="112"/>
        <end position="170"/>
    </location>
</feature>
<evidence type="ECO:0000256" key="1">
    <source>
        <dbReference type="SAM" id="MobiDB-lite"/>
    </source>
</evidence>
<feature type="compositionally biased region" description="Basic and acidic residues" evidence="1">
    <location>
        <begin position="133"/>
        <end position="157"/>
    </location>
</feature>
<dbReference type="Proteomes" id="UP000271241">
    <property type="component" value="Unassembled WGS sequence"/>
</dbReference>
<sequence>MHQRTLLAGTYRRTFSATARIAAGRGVPLDSIVSARPRIPARSAPVASSTEESVPVHQPAAPTQAPAAGSRATANLLFKLRAITKSNKERAEVKAAARAKAGQFDDAVEAAETQQVKAKKPASPEMSQASSQLKEKVQQQHPEKQEKQQAQKQEKQPLQKRASRASRSVAPEVQVVDLESSFAPPPLRDMLVTARRANKDAGASAEQARQQVREALAGDYTRYAPSAMPQLPSAAATALFANASYSPEQRQALAQTLRVSKHFTKQPAIQRMDALRNALGATDAYRLPDYLADALNNRAVESPPASWNAQANISGALELLLLQREIPLDAIATLANDALDEDVLMDADSQGDVAAGNGRDDNEIVMADTEAAAELALCRHQFARSNPTASSLCSSSHQAKLQRVLERVAAKCAAASDEHLDMLCTLAFSHANASRVMLASQVDLLSGLLLPKLRNPSTEATRELQQLLQNVAGREPYAYAHGILARWVREKALQPWQADMLRRTFQETPALYRHLDAVLRGWAEDDDDDDDDMRERNSYGSVVWDDTLFALITHWIDSGCNVTIEGRTLHALVCVLARLPADVARSPKLGLLAIALVRRLSTLAKAASSNAGQCGDTATISDAATILLQIAEQLRPVQARTLRQHLKRSKLLAE</sequence>
<dbReference type="EMBL" id="KZ992730">
    <property type="protein sequence ID" value="RKP07366.1"/>
    <property type="molecule type" value="Genomic_DNA"/>
</dbReference>